<evidence type="ECO:0000313" key="12">
    <source>
        <dbReference type="Proteomes" id="UP000481858"/>
    </source>
</evidence>
<dbReference type="CDD" id="cd07973">
    <property type="entry name" value="Spt4"/>
    <property type="match status" value="1"/>
</dbReference>
<dbReference type="OrthoDB" id="248751at2759"/>
<dbReference type="PANTHER" id="PTHR12882:SF1">
    <property type="entry name" value="TRANSCRIPTION ELONGATION FACTOR SPT4"/>
    <property type="match status" value="1"/>
</dbReference>
<evidence type="ECO:0000256" key="7">
    <source>
        <dbReference type="ARBA" id="ARBA00023328"/>
    </source>
</evidence>
<dbReference type="SUPFAM" id="SSF63393">
    <property type="entry name" value="RNA polymerase subunits"/>
    <property type="match status" value="1"/>
</dbReference>
<keyword evidence="12" id="KW-1185">Reference proteome</keyword>
<evidence type="ECO:0000259" key="10">
    <source>
        <dbReference type="SMART" id="SM01389"/>
    </source>
</evidence>
<feature type="compositionally biased region" description="Low complexity" evidence="9">
    <location>
        <begin position="24"/>
        <end position="37"/>
    </location>
</feature>
<organism evidence="11 12">
    <name type="scientific">Xylaria multiplex</name>
    <dbReference type="NCBI Taxonomy" id="323545"/>
    <lineage>
        <taxon>Eukaryota</taxon>
        <taxon>Fungi</taxon>
        <taxon>Dikarya</taxon>
        <taxon>Ascomycota</taxon>
        <taxon>Pezizomycotina</taxon>
        <taxon>Sordariomycetes</taxon>
        <taxon>Xylariomycetidae</taxon>
        <taxon>Xylariales</taxon>
        <taxon>Xylariaceae</taxon>
        <taxon>Xylaria</taxon>
    </lineage>
</organism>
<sequence>MERIFEWLKGLELSEGPEGEQLQPESHSTSLPLTSHSNTAYSESDLIDLRSTRALQTHSKSNNNFGHCPNAPTSTLDLNQPVQAENNLENNLLEAQYEFGANDHNSNKMADRDNFVPPGQQRYTRACMVCSIVMTQSRFRNEGCPNCPFLELRGNSDALDSCTSTVFEGLITVANPKKSWVAKWQRLDTYVPGVYATKVSGSIPEDIRNGLIEDGHVLIPRDGSGVDAD</sequence>
<accession>A0A7C8MM49</accession>
<dbReference type="AlphaFoldDB" id="A0A7C8MM49"/>
<gene>
    <name evidence="11" type="ORF">GQX73_g9705</name>
</gene>
<dbReference type="GO" id="GO:0000993">
    <property type="term" value="F:RNA polymerase II complex binding"/>
    <property type="evidence" value="ECO:0007669"/>
    <property type="project" value="TreeGrafter"/>
</dbReference>
<dbReference type="Pfam" id="PF06093">
    <property type="entry name" value="Spt4"/>
    <property type="match status" value="1"/>
</dbReference>
<evidence type="ECO:0000256" key="6">
    <source>
        <dbReference type="ARBA" id="ARBA00023242"/>
    </source>
</evidence>
<keyword evidence="7" id="KW-0137">Centromere</keyword>
<dbReference type="EMBL" id="WUBL01000177">
    <property type="protein sequence ID" value="KAF2963873.1"/>
    <property type="molecule type" value="Genomic_DNA"/>
</dbReference>
<protein>
    <recommendedName>
        <fullName evidence="4">Transcription elongation factor SPT4</fullName>
    </recommendedName>
    <alternativeName>
        <fullName evidence="8">Chromatin elongation factor SPT4</fullName>
    </alternativeName>
</protein>
<keyword evidence="6" id="KW-0539">Nucleus</keyword>
<evidence type="ECO:0000256" key="4">
    <source>
        <dbReference type="ARBA" id="ARBA00020182"/>
    </source>
</evidence>
<proteinExistence type="inferred from homology"/>
<feature type="region of interest" description="Disordered" evidence="9">
    <location>
        <begin position="15"/>
        <end position="39"/>
    </location>
</feature>
<dbReference type="InterPro" id="IPR009287">
    <property type="entry name" value="Spt4"/>
</dbReference>
<dbReference type="GO" id="GO:0140673">
    <property type="term" value="P:transcription elongation-coupled chromatin remodeling"/>
    <property type="evidence" value="ECO:0007669"/>
    <property type="project" value="InterPro"/>
</dbReference>
<reference evidence="11 12" key="1">
    <citation type="submission" date="2019-12" db="EMBL/GenBank/DDBJ databases">
        <title>Draft genome sequence of the ascomycete Xylaria multiplex DSM 110363.</title>
        <authorList>
            <person name="Buettner E."/>
            <person name="Kellner H."/>
        </authorList>
    </citation>
    <scope>NUCLEOTIDE SEQUENCE [LARGE SCALE GENOMIC DNA]</scope>
    <source>
        <strain evidence="11 12">DSM 110363</strain>
    </source>
</reference>
<evidence type="ECO:0000256" key="9">
    <source>
        <dbReference type="SAM" id="MobiDB-lite"/>
    </source>
</evidence>
<comment type="caution">
    <text evidence="11">The sequence shown here is derived from an EMBL/GenBank/DDBJ whole genome shotgun (WGS) entry which is preliminary data.</text>
</comment>
<evidence type="ECO:0000256" key="3">
    <source>
        <dbReference type="ARBA" id="ARBA00010464"/>
    </source>
</evidence>
<dbReference type="InterPro" id="IPR029040">
    <property type="entry name" value="RPABC4/Spt4"/>
</dbReference>
<dbReference type="GO" id="GO:0008270">
    <property type="term" value="F:zinc ion binding"/>
    <property type="evidence" value="ECO:0007669"/>
    <property type="project" value="InterPro"/>
</dbReference>
<dbReference type="Gene3D" id="3.30.40.210">
    <property type="match status" value="1"/>
</dbReference>
<evidence type="ECO:0000256" key="8">
    <source>
        <dbReference type="ARBA" id="ARBA00029869"/>
    </source>
</evidence>
<feature type="domain" description="Spt4/RpoE2 zinc finger" evidence="10">
    <location>
        <begin position="124"/>
        <end position="200"/>
    </location>
</feature>
<dbReference type="InterPro" id="IPR038510">
    <property type="entry name" value="Spt4_sf"/>
</dbReference>
<dbReference type="Proteomes" id="UP000481858">
    <property type="component" value="Unassembled WGS sequence"/>
</dbReference>
<evidence type="ECO:0000256" key="2">
    <source>
        <dbReference type="ARBA" id="ARBA00004584"/>
    </source>
</evidence>
<dbReference type="InParanoid" id="A0A7C8MM49"/>
<dbReference type="GO" id="GO:0006355">
    <property type="term" value="P:regulation of DNA-templated transcription"/>
    <property type="evidence" value="ECO:0007669"/>
    <property type="project" value="InterPro"/>
</dbReference>
<evidence type="ECO:0000256" key="1">
    <source>
        <dbReference type="ARBA" id="ARBA00004123"/>
    </source>
</evidence>
<dbReference type="GO" id="GO:0032044">
    <property type="term" value="C:DSIF complex"/>
    <property type="evidence" value="ECO:0007669"/>
    <property type="project" value="TreeGrafter"/>
</dbReference>
<dbReference type="SMART" id="SM01389">
    <property type="entry name" value="Spt4"/>
    <property type="match status" value="1"/>
</dbReference>
<evidence type="ECO:0000313" key="11">
    <source>
        <dbReference type="EMBL" id="KAF2963873.1"/>
    </source>
</evidence>
<comment type="similarity">
    <text evidence="3">Belongs to the SPT4 family.</text>
</comment>
<comment type="subcellular location">
    <subcellularLocation>
        <location evidence="2">Chromosome</location>
        <location evidence="2">Centromere</location>
    </subcellularLocation>
    <subcellularLocation>
        <location evidence="1">Nucleus</location>
    </subcellularLocation>
</comment>
<evidence type="ECO:0000256" key="5">
    <source>
        <dbReference type="ARBA" id="ARBA00023163"/>
    </source>
</evidence>
<dbReference type="GO" id="GO:0000775">
    <property type="term" value="C:chromosome, centromeric region"/>
    <property type="evidence" value="ECO:0007669"/>
    <property type="project" value="UniProtKB-SubCell"/>
</dbReference>
<keyword evidence="5" id="KW-0804">Transcription</keyword>
<name>A0A7C8MM49_9PEZI</name>
<dbReference type="InterPro" id="IPR022800">
    <property type="entry name" value="Spt4/RpoE2_Znf"/>
</dbReference>
<dbReference type="PANTHER" id="PTHR12882">
    <property type="entry name" value="SUPPRESSOR OF TY 4"/>
    <property type="match status" value="1"/>
</dbReference>